<sequence>MFQQDLIMNLLSNLQQSEKVDGTQPIISSQVRTMENDKVADTVNSVKERSLLVKISELQSRMIILTDELIAAKLKHVQLQQELNALYCREEIVDIRDEDNEET</sequence>
<gene>
    <name evidence="1" type="ORF">ZEAMMB73_Zm00001d013836</name>
</gene>
<organism evidence="1">
    <name type="scientific">Zea mays</name>
    <name type="common">Maize</name>
    <dbReference type="NCBI Taxonomy" id="4577"/>
    <lineage>
        <taxon>Eukaryota</taxon>
        <taxon>Viridiplantae</taxon>
        <taxon>Streptophyta</taxon>
        <taxon>Embryophyta</taxon>
        <taxon>Tracheophyta</taxon>
        <taxon>Spermatophyta</taxon>
        <taxon>Magnoliopsida</taxon>
        <taxon>Liliopsida</taxon>
        <taxon>Poales</taxon>
        <taxon>Poaceae</taxon>
        <taxon>PACMAD clade</taxon>
        <taxon>Panicoideae</taxon>
        <taxon>Andropogonodae</taxon>
        <taxon>Andropogoneae</taxon>
        <taxon>Tripsacinae</taxon>
        <taxon>Zea</taxon>
    </lineage>
</organism>
<accession>A0A1D6GML1</accession>
<reference evidence="1" key="1">
    <citation type="submission" date="2015-12" db="EMBL/GenBank/DDBJ databases">
        <title>Update maize B73 reference genome by single molecule sequencing technologies.</title>
        <authorList>
            <consortium name="Maize Genome Sequencing Project"/>
            <person name="Ware D."/>
        </authorList>
    </citation>
    <scope>NUCLEOTIDE SEQUENCE</scope>
    <source>
        <tissue evidence="1">Seedling</tissue>
    </source>
</reference>
<dbReference type="GO" id="GO:0016301">
    <property type="term" value="F:kinase activity"/>
    <property type="evidence" value="ECO:0007669"/>
    <property type="project" value="UniProtKB-KW"/>
</dbReference>
<name>A0A1D6GML1_MAIZE</name>
<keyword evidence="1" id="KW-0808">Transferase</keyword>
<dbReference type="AlphaFoldDB" id="A0A1D6GML1"/>
<protein>
    <submittedName>
        <fullName evidence="1">Protein kinase superfamily protein</fullName>
    </submittedName>
</protein>
<evidence type="ECO:0000313" key="1">
    <source>
        <dbReference type="EMBL" id="AQK64521.1"/>
    </source>
</evidence>
<keyword evidence="1" id="KW-0418">Kinase</keyword>
<dbReference type="EMBL" id="CM000781">
    <property type="protein sequence ID" value="AQK64521.1"/>
    <property type="molecule type" value="Genomic_DNA"/>
</dbReference>
<dbReference type="ExpressionAtlas" id="A0A1D6GML1">
    <property type="expression patterns" value="baseline and differential"/>
</dbReference>
<proteinExistence type="predicted"/>